<dbReference type="EMBL" id="FP236843">
    <property type="protein sequence ID" value="CAX59654.1"/>
    <property type="molecule type" value="Genomic_DNA"/>
</dbReference>
<protein>
    <submittedName>
        <fullName evidence="2">Conserved uncharacterized protein</fullName>
    </submittedName>
</protein>
<reference evidence="2 3" key="1">
    <citation type="journal article" date="2010" name="BMC Genomics">
        <title>Genome comparison of the epiphytic bacteria Erwinia billingiae and E. tasmaniensis with the pear pathogen E. pyrifoliae.</title>
        <authorList>
            <person name="Kube M."/>
            <person name="Migdoll A.M."/>
            <person name="Gehring I."/>
            <person name="Heitmann K."/>
            <person name="Mayer Y."/>
            <person name="Kuhl H."/>
            <person name="Knaust F."/>
            <person name="Geider K."/>
            <person name="Reinhardt R."/>
        </authorList>
    </citation>
    <scope>NUCLEOTIDE SEQUENCE [LARGE SCALE GENOMIC DNA]</scope>
    <source>
        <strain evidence="2 3">Eb661</strain>
    </source>
</reference>
<dbReference type="GeneID" id="90512141"/>
<name>D8MS47_ERWBE</name>
<keyword evidence="1" id="KW-0472">Membrane</keyword>
<evidence type="ECO:0000313" key="3">
    <source>
        <dbReference type="Proteomes" id="UP000008793"/>
    </source>
</evidence>
<gene>
    <name evidence="2" type="ordered locus">EbC_21230</name>
</gene>
<feature type="transmembrane region" description="Helical" evidence="1">
    <location>
        <begin position="29"/>
        <end position="49"/>
    </location>
</feature>
<keyword evidence="1" id="KW-0812">Transmembrane</keyword>
<dbReference type="eggNOG" id="ENOG5031FR0">
    <property type="taxonomic scope" value="Bacteria"/>
</dbReference>
<dbReference type="Proteomes" id="UP000008793">
    <property type="component" value="Chromosome"/>
</dbReference>
<dbReference type="InterPro" id="IPR025489">
    <property type="entry name" value="DUF4381"/>
</dbReference>
<dbReference type="STRING" id="634500.EbC_21230"/>
<sequence>MLAKGFSVPDLAHPALPAAIPWLPLPPGWIVLGALLSAALLVWFCLRLLRWRRNRWRREARRHIRQEQNADGWLAVIKRILLVHHPRDDISTLDRPEALLARLPLDEPDRQLLIGRYCQRDNRLEPDQNARLQQQLSRWLETLPDV</sequence>
<dbReference type="AlphaFoldDB" id="D8MS47"/>
<dbReference type="Pfam" id="PF14316">
    <property type="entry name" value="DUF4381"/>
    <property type="match status" value="1"/>
</dbReference>
<dbReference type="KEGG" id="ebi:EbC_21230"/>
<dbReference type="HOGENOM" id="CLU_1774549_0_0_6"/>
<dbReference type="RefSeq" id="WP_013202144.1">
    <property type="nucleotide sequence ID" value="NC_014306.1"/>
</dbReference>
<keyword evidence="3" id="KW-1185">Reference proteome</keyword>
<organism evidence="3">
    <name type="scientific">Erwinia billingiae (strain Eb661)</name>
    <dbReference type="NCBI Taxonomy" id="634500"/>
    <lineage>
        <taxon>Bacteria</taxon>
        <taxon>Pseudomonadati</taxon>
        <taxon>Pseudomonadota</taxon>
        <taxon>Gammaproteobacteria</taxon>
        <taxon>Enterobacterales</taxon>
        <taxon>Erwiniaceae</taxon>
        <taxon>Erwinia</taxon>
    </lineage>
</organism>
<proteinExistence type="predicted"/>
<accession>D8MS47</accession>
<evidence type="ECO:0000256" key="1">
    <source>
        <dbReference type="SAM" id="Phobius"/>
    </source>
</evidence>
<keyword evidence="1" id="KW-1133">Transmembrane helix</keyword>
<evidence type="ECO:0000313" key="2">
    <source>
        <dbReference type="EMBL" id="CAX59654.1"/>
    </source>
</evidence>